<organism evidence="2 3">
    <name type="scientific">Cinchona calisaya</name>
    <dbReference type="NCBI Taxonomy" id="153742"/>
    <lineage>
        <taxon>Eukaryota</taxon>
        <taxon>Viridiplantae</taxon>
        <taxon>Streptophyta</taxon>
        <taxon>Embryophyta</taxon>
        <taxon>Tracheophyta</taxon>
        <taxon>Spermatophyta</taxon>
        <taxon>Magnoliopsida</taxon>
        <taxon>eudicotyledons</taxon>
        <taxon>Gunneridae</taxon>
        <taxon>Pentapetalae</taxon>
        <taxon>asterids</taxon>
        <taxon>lamiids</taxon>
        <taxon>Gentianales</taxon>
        <taxon>Rubiaceae</taxon>
        <taxon>Cinchonoideae</taxon>
        <taxon>Cinchoneae</taxon>
        <taxon>Cinchona</taxon>
    </lineage>
</organism>
<dbReference type="Proteomes" id="UP001630127">
    <property type="component" value="Unassembled WGS sequence"/>
</dbReference>
<evidence type="ECO:0000313" key="2">
    <source>
        <dbReference type="EMBL" id="KAL3502273.1"/>
    </source>
</evidence>
<evidence type="ECO:0000313" key="3">
    <source>
        <dbReference type="Proteomes" id="UP001630127"/>
    </source>
</evidence>
<protein>
    <submittedName>
        <fullName evidence="2">Uncharacterized protein</fullName>
    </submittedName>
</protein>
<feature type="region of interest" description="Disordered" evidence="1">
    <location>
        <begin position="1"/>
        <end position="40"/>
    </location>
</feature>
<reference evidence="2 3" key="1">
    <citation type="submission" date="2024-11" db="EMBL/GenBank/DDBJ databases">
        <title>A near-complete genome assembly of Cinchona calisaya.</title>
        <authorList>
            <person name="Lian D.C."/>
            <person name="Zhao X.W."/>
            <person name="Wei L."/>
        </authorList>
    </citation>
    <scope>NUCLEOTIDE SEQUENCE [LARGE SCALE GENOMIC DNA]</scope>
    <source>
        <tissue evidence="2">Nenye</tissue>
    </source>
</reference>
<proteinExistence type="predicted"/>
<comment type="caution">
    <text evidence="2">The sequence shown here is derived from an EMBL/GenBank/DDBJ whole genome shotgun (WGS) entry which is preliminary data.</text>
</comment>
<dbReference type="EMBL" id="JBJUIK010000015">
    <property type="protein sequence ID" value="KAL3502273.1"/>
    <property type="molecule type" value="Genomic_DNA"/>
</dbReference>
<name>A0ABD2Y435_9GENT</name>
<sequence length="221" mass="24595">MKVRPKDQNFSQNPPYGPTSTEQDDNMVQGLGEAAGLGEGSNVNITNIECGLFEIVLEQAMKKEDVKEVRKKFQQKGWKKQKVSNDQNEGNGENIIGLALVPEPNLYEDFGISKPTTAHSSQPGSSKQRRGRPTDLVEDMKITLLNPPKAFSVLISPSGNTHRLSWRLFDIHSTELTSTSMEPLDLELSKEGSTSRIHLVADTILTWMEPLDLQLFKKTSS</sequence>
<feature type="compositionally biased region" description="Polar residues" evidence="1">
    <location>
        <begin position="8"/>
        <end position="21"/>
    </location>
</feature>
<dbReference type="AlphaFoldDB" id="A0ABD2Y435"/>
<feature type="region of interest" description="Disordered" evidence="1">
    <location>
        <begin position="109"/>
        <end position="133"/>
    </location>
</feature>
<feature type="compositionally biased region" description="Polar residues" evidence="1">
    <location>
        <begin position="114"/>
        <end position="126"/>
    </location>
</feature>
<evidence type="ECO:0000256" key="1">
    <source>
        <dbReference type="SAM" id="MobiDB-lite"/>
    </source>
</evidence>
<gene>
    <name evidence="2" type="ORF">ACH5RR_036722</name>
</gene>
<keyword evidence="3" id="KW-1185">Reference proteome</keyword>
<accession>A0ABD2Y435</accession>